<dbReference type="Proteomes" id="UP000032232">
    <property type="component" value="Unassembled WGS sequence"/>
</dbReference>
<evidence type="ECO:0000256" key="1">
    <source>
        <dbReference type="SAM" id="Phobius"/>
    </source>
</evidence>
<keyword evidence="1" id="KW-1133">Transmembrane helix</keyword>
<feature type="transmembrane region" description="Helical" evidence="1">
    <location>
        <begin position="7"/>
        <end position="29"/>
    </location>
</feature>
<dbReference type="PATRIC" id="fig|935700.4.peg.4121"/>
<dbReference type="Pfam" id="PF02325">
    <property type="entry name" value="CCB3_YggT"/>
    <property type="match status" value="1"/>
</dbReference>
<gene>
    <name evidence="2" type="ORF">jaqu_39980</name>
</gene>
<keyword evidence="1" id="KW-0812">Transmembrane</keyword>
<proteinExistence type="predicted"/>
<dbReference type="OrthoDB" id="9814445at2"/>
<dbReference type="RefSeq" id="WP_043920751.1">
    <property type="nucleotide sequence ID" value="NZ_FZPF01000001.1"/>
</dbReference>
<dbReference type="GO" id="GO:0016020">
    <property type="term" value="C:membrane"/>
    <property type="evidence" value="ECO:0007669"/>
    <property type="project" value="InterPro"/>
</dbReference>
<sequence>MCSLLQILSTLLSVAQTIIIVHVIMSWLINFGVLNMRQPIVGQIWDGLTRLLEPLYGPIRRVLPATGGLDLAPLVAILGIFMLQTVIRNNLPSACGFY</sequence>
<keyword evidence="1" id="KW-0472">Membrane</keyword>
<evidence type="ECO:0000313" key="2">
    <source>
        <dbReference type="EMBL" id="KIT14205.1"/>
    </source>
</evidence>
<dbReference type="AlphaFoldDB" id="A0A0D1EE72"/>
<organism evidence="2 3">
    <name type="scientific">Jannaschia aquimarina</name>
    <dbReference type="NCBI Taxonomy" id="935700"/>
    <lineage>
        <taxon>Bacteria</taxon>
        <taxon>Pseudomonadati</taxon>
        <taxon>Pseudomonadota</taxon>
        <taxon>Alphaproteobacteria</taxon>
        <taxon>Rhodobacterales</taxon>
        <taxon>Roseobacteraceae</taxon>
        <taxon>Jannaschia</taxon>
    </lineage>
</organism>
<dbReference type="STRING" id="935700.jaqu_39980"/>
<evidence type="ECO:0000313" key="3">
    <source>
        <dbReference type="Proteomes" id="UP000032232"/>
    </source>
</evidence>
<reference evidence="2 3" key="1">
    <citation type="submission" date="2015-02" db="EMBL/GenBank/DDBJ databases">
        <title>Genome Sequence of Jannaschia aquimarina DSM28248, a member of the Roseobacter clade.</title>
        <authorList>
            <person name="Voget S."/>
            <person name="Daniel R."/>
        </authorList>
    </citation>
    <scope>NUCLEOTIDE SEQUENCE [LARGE SCALE GENOMIC DNA]</scope>
    <source>
        <strain evidence="2 3">GSW-M26</strain>
    </source>
</reference>
<comment type="caution">
    <text evidence="2">The sequence shown here is derived from an EMBL/GenBank/DDBJ whole genome shotgun (WGS) entry which is preliminary data.</text>
</comment>
<name>A0A0D1EE72_9RHOB</name>
<accession>A0A0D1EE72</accession>
<keyword evidence="3" id="KW-1185">Reference proteome</keyword>
<feature type="transmembrane region" description="Helical" evidence="1">
    <location>
        <begin position="62"/>
        <end position="83"/>
    </location>
</feature>
<dbReference type="EMBL" id="JYFE01000081">
    <property type="protein sequence ID" value="KIT14205.1"/>
    <property type="molecule type" value="Genomic_DNA"/>
</dbReference>
<dbReference type="InterPro" id="IPR003425">
    <property type="entry name" value="CCB3/YggT"/>
</dbReference>
<protein>
    <submittedName>
        <fullName evidence="2">YGGT family protein</fullName>
    </submittedName>
</protein>